<dbReference type="AlphaFoldDB" id="A0A2T2WTB7"/>
<protein>
    <submittedName>
        <fullName evidence="1">Uncharacterized protein</fullName>
    </submittedName>
</protein>
<proteinExistence type="predicted"/>
<evidence type="ECO:0000313" key="1">
    <source>
        <dbReference type="EMBL" id="PSR25433.1"/>
    </source>
</evidence>
<organism evidence="1 2">
    <name type="scientific">Sulfobacillus thermosulfidooxidans</name>
    <dbReference type="NCBI Taxonomy" id="28034"/>
    <lineage>
        <taxon>Bacteria</taxon>
        <taxon>Bacillati</taxon>
        <taxon>Bacillota</taxon>
        <taxon>Clostridia</taxon>
        <taxon>Eubacteriales</taxon>
        <taxon>Clostridiales Family XVII. Incertae Sedis</taxon>
        <taxon>Sulfobacillus</taxon>
    </lineage>
</organism>
<dbReference type="EMBL" id="PXYX01000030">
    <property type="protein sequence ID" value="PSR25433.1"/>
    <property type="molecule type" value="Genomic_DNA"/>
</dbReference>
<dbReference type="Pfam" id="PF09670">
    <property type="entry name" value="Cas_Cas02710"/>
    <property type="match status" value="1"/>
</dbReference>
<evidence type="ECO:0000313" key="2">
    <source>
        <dbReference type="Proteomes" id="UP000242705"/>
    </source>
</evidence>
<sequence>MTIFLSFAGHRDPVADDTNEEGSIVTLCRWLPEHGYRIDQVWLLSTNSAGQKYAQNTRHWLMTEGLFTAEQILLFHREADPVDYEGVTQWTFDLVQKHLPAGHCKNEMVHFNAASGTPPMKVSGFLLSVAGLLKGGKIWTVRNPQHVTEHHKRVSVQDVRFIGEYLLRERLAEAVAGNQFQTAIALAQEWGRITIHDAVRRTNTALRGVLQAYRAWDLTDFAAARRYLTQVERMDSLPWTLEGRNAFDRQRRWLNNTALESAEENPLNLVELYYSIERYFEQERYADALARSRRLIEGLLYYCYHVKYQVNVRRMAKSWISQLPQTMAQRFRNDAERYVPLLLLVQALTEESSDMSVRELGSDIDTFKELMDVRNQSLAAHGMQPVTREDIARVRPILRKWVRTLVPETRDYLKHYPLTPAMRHRVLQDLGLPPRRE</sequence>
<reference evidence="1 2" key="1">
    <citation type="journal article" date="2014" name="BMC Genomics">
        <title>Comparison of environmental and isolate Sulfobacillus genomes reveals diverse carbon, sulfur, nitrogen, and hydrogen metabolisms.</title>
        <authorList>
            <person name="Justice N.B."/>
            <person name="Norman A."/>
            <person name="Brown C.T."/>
            <person name="Singh A."/>
            <person name="Thomas B.C."/>
            <person name="Banfield J.F."/>
        </authorList>
    </citation>
    <scope>NUCLEOTIDE SEQUENCE [LARGE SCALE GENOMIC DNA]</scope>
    <source>
        <strain evidence="1">AMDSBA5</strain>
    </source>
</reference>
<accession>A0A2T2WTB7</accession>
<dbReference type="Proteomes" id="UP000242705">
    <property type="component" value="Unassembled WGS sequence"/>
</dbReference>
<gene>
    <name evidence="1" type="ORF">C7B47_12320</name>
</gene>
<comment type="caution">
    <text evidence="1">The sequence shown here is derived from an EMBL/GenBank/DDBJ whole genome shotgun (WGS) entry which is preliminary data.</text>
</comment>
<name>A0A2T2WTB7_SULTH</name>